<dbReference type="Proteomes" id="UP000053573">
    <property type="component" value="Unassembled WGS sequence"/>
</dbReference>
<evidence type="ECO:0000313" key="2">
    <source>
        <dbReference type="Proteomes" id="UP000053573"/>
    </source>
</evidence>
<evidence type="ECO:0000313" key="1">
    <source>
        <dbReference type="EMBL" id="KLJ12099.1"/>
    </source>
</evidence>
<accession>A0A0H1BKP5</accession>
<keyword evidence="2" id="KW-1185">Reference proteome</keyword>
<comment type="caution">
    <text evidence="1">The sequence shown here is derived from an EMBL/GenBank/DDBJ whole genome shotgun (WGS) entry which is preliminary data.</text>
</comment>
<proteinExistence type="predicted"/>
<sequence>MRYLPMLTCQKLTVPLLTPAAAAKLSGNNKAPKCSLPHLTKSPGSKISLAYMSNAAAGQVACKAAAFPEQ</sequence>
<protein>
    <submittedName>
        <fullName evidence="1">Uncharacterized protein</fullName>
    </submittedName>
</protein>
<dbReference type="AlphaFoldDB" id="A0A0H1BKP5"/>
<organism evidence="1 2">
    <name type="scientific">Blastomyces silverae</name>
    <dbReference type="NCBI Taxonomy" id="2060906"/>
    <lineage>
        <taxon>Eukaryota</taxon>
        <taxon>Fungi</taxon>
        <taxon>Dikarya</taxon>
        <taxon>Ascomycota</taxon>
        <taxon>Pezizomycotina</taxon>
        <taxon>Eurotiomycetes</taxon>
        <taxon>Eurotiomycetidae</taxon>
        <taxon>Onygenales</taxon>
        <taxon>Ajellomycetaceae</taxon>
        <taxon>Blastomyces</taxon>
    </lineage>
</organism>
<gene>
    <name evidence="1" type="ORF">EMPG_12780</name>
</gene>
<dbReference type="EMBL" id="LDEV01001168">
    <property type="protein sequence ID" value="KLJ12099.1"/>
    <property type="molecule type" value="Genomic_DNA"/>
</dbReference>
<name>A0A0H1BKP5_9EURO</name>
<reference evidence="2" key="1">
    <citation type="journal article" date="2015" name="PLoS Genet.">
        <title>The dynamic genome and transcriptome of the human fungal pathogen Blastomyces and close relative Emmonsia.</title>
        <authorList>
            <person name="Munoz J.F."/>
            <person name="Gauthier G.M."/>
            <person name="Desjardins C.A."/>
            <person name="Gallo J.E."/>
            <person name="Holder J."/>
            <person name="Sullivan T.D."/>
            <person name="Marty A.J."/>
            <person name="Carmen J.C."/>
            <person name="Chen Z."/>
            <person name="Ding L."/>
            <person name="Gujja S."/>
            <person name="Magrini V."/>
            <person name="Misas E."/>
            <person name="Mitreva M."/>
            <person name="Priest M."/>
            <person name="Saif S."/>
            <person name="Whiston E.A."/>
            <person name="Young S."/>
            <person name="Zeng Q."/>
            <person name="Goldman W.E."/>
            <person name="Mardis E.R."/>
            <person name="Taylor J.W."/>
            <person name="McEwen J.G."/>
            <person name="Clay O.K."/>
            <person name="Klein B.S."/>
            <person name="Cuomo C.A."/>
        </authorList>
    </citation>
    <scope>NUCLEOTIDE SEQUENCE [LARGE SCALE GENOMIC DNA]</scope>
    <source>
        <strain evidence="2">UAMH 139</strain>
    </source>
</reference>